<dbReference type="InterPro" id="IPR036565">
    <property type="entry name" value="Mur-like_cat_sf"/>
</dbReference>
<protein>
    <recommendedName>
        <fullName evidence="10">UDP-N-acetylmuramoyl-L-alanyl-D-glutamate--2,6-diaminopimelate ligase</fullName>
        <ecNumber evidence="10">6.3.2.13</ecNumber>
    </recommendedName>
    <alternativeName>
        <fullName evidence="10">Meso-A2pm-adding enzyme</fullName>
    </alternativeName>
    <alternativeName>
        <fullName evidence="10">Meso-diaminopimelate-adding enzyme</fullName>
    </alternativeName>
    <alternativeName>
        <fullName evidence="10">UDP-MurNAc-L-Ala-D-Glu:meso-diaminopimelate ligase</fullName>
    </alternativeName>
    <alternativeName>
        <fullName evidence="10">UDP-MurNAc-tripeptide synthetase</fullName>
    </alternativeName>
    <alternativeName>
        <fullName evidence="10">UDP-N-acetylmuramyl-tripeptide synthetase</fullName>
    </alternativeName>
</protein>
<feature type="domain" description="Mur ligase central" evidence="13">
    <location>
        <begin position="109"/>
        <end position="314"/>
    </location>
</feature>
<organism evidence="14 15">
    <name type="scientific">Halalkalibacillus sediminis</name>
    <dbReference type="NCBI Taxonomy" id="2018042"/>
    <lineage>
        <taxon>Bacteria</taxon>
        <taxon>Bacillati</taxon>
        <taxon>Bacillota</taxon>
        <taxon>Bacilli</taxon>
        <taxon>Bacillales</taxon>
        <taxon>Bacillaceae</taxon>
        <taxon>Halalkalibacillus</taxon>
    </lineage>
</organism>
<evidence type="ECO:0000259" key="12">
    <source>
        <dbReference type="Pfam" id="PF02875"/>
    </source>
</evidence>
<dbReference type="InterPro" id="IPR004101">
    <property type="entry name" value="Mur_ligase_C"/>
</dbReference>
<dbReference type="GO" id="GO:0008360">
    <property type="term" value="P:regulation of cell shape"/>
    <property type="evidence" value="ECO:0007669"/>
    <property type="project" value="UniProtKB-KW"/>
</dbReference>
<dbReference type="PANTHER" id="PTHR23135">
    <property type="entry name" value="MUR LIGASE FAMILY MEMBER"/>
    <property type="match status" value="1"/>
</dbReference>
<comment type="PTM">
    <text evidence="10">Carboxylation is probably crucial for Mg(2+) binding and, consequently, for the gamma-phosphate positioning of ATP.</text>
</comment>
<dbReference type="OrthoDB" id="9800958at2"/>
<comment type="cofactor">
    <cofactor evidence="10">
        <name>Mg(2+)</name>
        <dbReference type="ChEBI" id="CHEBI:18420"/>
    </cofactor>
</comment>
<dbReference type="Proteomes" id="UP000243524">
    <property type="component" value="Unassembled WGS sequence"/>
</dbReference>
<evidence type="ECO:0000256" key="11">
    <source>
        <dbReference type="RuleBase" id="RU004135"/>
    </source>
</evidence>
<feature type="binding site" evidence="10">
    <location>
        <begin position="410"/>
        <end position="413"/>
    </location>
    <ligand>
        <name>meso-2,6-diaminopimelate</name>
        <dbReference type="ChEBI" id="CHEBI:57791"/>
    </ligand>
</feature>
<dbReference type="PANTHER" id="PTHR23135:SF4">
    <property type="entry name" value="UDP-N-ACETYLMURAMOYL-L-ALANYL-D-GLUTAMATE--2,6-DIAMINOPIMELATE LIGASE MURE HOMOLOG, CHLOROPLASTIC"/>
    <property type="match status" value="1"/>
</dbReference>
<evidence type="ECO:0000256" key="6">
    <source>
        <dbReference type="ARBA" id="ARBA00022840"/>
    </source>
</evidence>
<dbReference type="NCBIfam" id="TIGR01085">
    <property type="entry name" value="murE"/>
    <property type="match status" value="1"/>
</dbReference>
<feature type="binding site" evidence="10">
    <location>
        <position position="30"/>
    </location>
    <ligand>
        <name>UDP-N-acetyl-alpha-D-muramoyl-L-alanyl-D-glutamate</name>
        <dbReference type="ChEBI" id="CHEBI:83900"/>
    </ligand>
</feature>
<evidence type="ECO:0000256" key="3">
    <source>
        <dbReference type="ARBA" id="ARBA00022490"/>
    </source>
</evidence>
<dbReference type="Gene3D" id="3.40.1190.10">
    <property type="entry name" value="Mur-like, catalytic domain"/>
    <property type="match status" value="1"/>
</dbReference>
<evidence type="ECO:0000256" key="9">
    <source>
        <dbReference type="ARBA" id="ARBA00023316"/>
    </source>
</evidence>
<gene>
    <name evidence="10" type="primary">murE</name>
    <name evidence="14" type="ORF">CEY16_06765</name>
</gene>
<dbReference type="GO" id="GO:0071555">
    <property type="term" value="P:cell wall organization"/>
    <property type="evidence" value="ECO:0007669"/>
    <property type="project" value="UniProtKB-KW"/>
</dbReference>
<dbReference type="EMBL" id="PJNH01000002">
    <property type="protein sequence ID" value="PKR77633.1"/>
    <property type="molecule type" value="Genomic_DNA"/>
</dbReference>
<keyword evidence="5 10" id="KW-0547">Nucleotide-binding</keyword>
<keyword evidence="10 11" id="KW-0132">Cell division</keyword>
<dbReference type="GO" id="GO:0005737">
    <property type="term" value="C:cytoplasm"/>
    <property type="evidence" value="ECO:0007669"/>
    <property type="project" value="UniProtKB-SubCell"/>
</dbReference>
<comment type="caution">
    <text evidence="14">The sequence shown here is derived from an EMBL/GenBank/DDBJ whole genome shotgun (WGS) entry which is preliminary data.</text>
</comment>
<dbReference type="GO" id="GO:0000287">
    <property type="term" value="F:magnesium ion binding"/>
    <property type="evidence" value="ECO:0007669"/>
    <property type="project" value="UniProtKB-UniRule"/>
</dbReference>
<keyword evidence="7 10" id="KW-0133">Cell shape</keyword>
<keyword evidence="10" id="KW-0460">Magnesium</keyword>
<comment type="caution">
    <text evidence="10">Lacks conserved residue(s) required for the propagation of feature annotation.</text>
</comment>
<sequence length="492" mass="54528">MELKELTKLLTVSRTVGDTNVEVKGVEMDTRKIMGGEVFVCVTPRRGLLKDRHDFAQEAVGKGAVALVVERDVDVDVPKIFVKDTRLALAVMATHFNDHPSESIGLIGVTGTNGKTTTSYIIDHILESAGYKNGLMGNNIMKIDGQWKETAINTQEPPDLQRNLRQMRDLKHDSCVMEVTSQGLDMKRITGCDFKTAVFTNLTQDHLDYHGTIEDYKRAKALLFSGMGNSFNATKRKHVVLNIDDEAYEYLEQMVSCEVITYGIENECDVRAKDIEITPNGMEFLLSTFKGDYKVSSPLIGRFNIYNSLAAIATCIAEGVSLEKITECLSTTPNIAGRMEVVSDNQDYTAVVDFAHTPDALENVLSSIRELSKGNILTVFGCGGDRDSTKRPIMGEVASNYSDHVIVTSDNPRTENRDRIIEDIQSGIDQQTSVNIVPDRQEAIALALRLAQAEDVVVIAGKGQESYQLINNEKLPFDDKETARKLMETVSR</sequence>
<keyword evidence="6 10" id="KW-0067">ATP-binding</keyword>
<dbReference type="InterPro" id="IPR035911">
    <property type="entry name" value="MurE/MurF_N"/>
</dbReference>
<dbReference type="InterPro" id="IPR036615">
    <property type="entry name" value="Mur_ligase_C_dom_sf"/>
</dbReference>
<feature type="binding site" evidence="10">
    <location>
        <position position="461"/>
    </location>
    <ligand>
        <name>meso-2,6-diaminopimelate</name>
        <dbReference type="ChEBI" id="CHEBI:57791"/>
    </ligand>
</feature>
<feature type="domain" description="Mur ligase C-terminal" evidence="12">
    <location>
        <begin position="337"/>
        <end position="463"/>
    </location>
</feature>
<keyword evidence="9 10" id="KW-0961">Cell wall biogenesis/degradation</keyword>
<dbReference type="UniPathway" id="UPA00219"/>
<dbReference type="GO" id="GO:0008765">
    <property type="term" value="F:UDP-N-acetylmuramoylalanyl-D-glutamate-2,6-diaminopimelate ligase activity"/>
    <property type="evidence" value="ECO:0007669"/>
    <property type="project" value="UniProtKB-UniRule"/>
</dbReference>
<comment type="pathway">
    <text evidence="1 10 11">Cell wall biogenesis; peptidoglycan biosynthesis.</text>
</comment>
<reference evidence="14 15" key="1">
    <citation type="submission" date="2017-06" db="EMBL/GenBank/DDBJ databases">
        <title>the draft geome sequence of Illustriluteabacillus marina B3227.</title>
        <authorList>
            <person name="He R.-H."/>
            <person name="Du Z.-J."/>
        </authorList>
    </citation>
    <scope>NUCLEOTIDE SEQUENCE [LARGE SCALE GENOMIC DNA]</scope>
    <source>
        <strain evidence="14 15">B3227</strain>
    </source>
</reference>
<evidence type="ECO:0000313" key="14">
    <source>
        <dbReference type="EMBL" id="PKR77633.1"/>
    </source>
</evidence>
<dbReference type="AlphaFoldDB" id="A0A2I0QTG4"/>
<evidence type="ECO:0000256" key="4">
    <source>
        <dbReference type="ARBA" id="ARBA00022598"/>
    </source>
</evidence>
<evidence type="ECO:0000256" key="8">
    <source>
        <dbReference type="ARBA" id="ARBA00022984"/>
    </source>
</evidence>
<dbReference type="GO" id="GO:0051301">
    <property type="term" value="P:cell division"/>
    <property type="evidence" value="ECO:0007669"/>
    <property type="project" value="UniProtKB-KW"/>
</dbReference>
<dbReference type="NCBIfam" id="NF001126">
    <property type="entry name" value="PRK00139.1-4"/>
    <property type="match status" value="1"/>
</dbReference>
<comment type="similarity">
    <text evidence="2 10">Belongs to the MurCDEF family. MurE subfamily.</text>
</comment>
<dbReference type="EC" id="6.3.2.13" evidence="10"/>
<feature type="binding site" evidence="10">
    <location>
        <position position="188"/>
    </location>
    <ligand>
        <name>UDP-N-acetyl-alpha-D-muramoyl-L-alanyl-D-glutamate</name>
        <dbReference type="ChEBI" id="CHEBI:83900"/>
    </ligand>
</feature>
<dbReference type="HAMAP" id="MF_00208">
    <property type="entry name" value="MurE"/>
    <property type="match status" value="1"/>
</dbReference>
<keyword evidence="10 11" id="KW-0131">Cell cycle</keyword>
<keyword evidence="8 10" id="KW-0573">Peptidoglycan synthesis</keyword>
<accession>A0A2I0QTG4</accession>
<evidence type="ECO:0000256" key="7">
    <source>
        <dbReference type="ARBA" id="ARBA00022960"/>
    </source>
</evidence>
<feature type="binding site" evidence="10">
    <location>
        <position position="180"/>
    </location>
    <ligand>
        <name>UDP-N-acetyl-alpha-D-muramoyl-L-alanyl-D-glutamate</name>
        <dbReference type="ChEBI" id="CHEBI:83900"/>
    </ligand>
</feature>
<evidence type="ECO:0000256" key="10">
    <source>
        <dbReference type="HAMAP-Rule" id="MF_00208"/>
    </source>
</evidence>
<comment type="subcellular location">
    <subcellularLocation>
        <location evidence="10 11">Cytoplasm</location>
    </subcellularLocation>
</comment>
<evidence type="ECO:0000256" key="1">
    <source>
        <dbReference type="ARBA" id="ARBA00004752"/>
    </source>
</evidence>
<name>A0A2I0QTG4_9BACI</name>
<comment type="function">
    <text evidence="10">Catalyzes the addition of meso-diaminopimelic acid to the nucleotide precursor UDP-N-acetylmuramoyl-L-alanyl-D-glutamate (UMAG) in the biosynthesis of bacterial cell-wall peptidoglycan.</text>
</comment>
<dbReference type="GO" id="GO:0005524">
    <property type="term" value="F:ATP binding"/>
    <property type="evidence" value="ECO:0007669"/>
    <property type="project" value="UniProtKB-UniRule"/>
</dbReference>
<keyword evidence="4 10" id="KW-0436">Ligase</keyword>
<dbReference type="InterPro" id="IPR013221">
    <property type="entry name" value="Mur_ligase_cen"/>
</dbReference>
<feature type="modified residue" description="N6-carboxylysine" evidence="10">
    <location>
        <position position="220"/>
    </location>
</feature>
<evidence type="ECO:0000256" key="5">
    <source>
        <dbReference type="ARBA" id="ARBA00022741"/>
    </source>
</evidence>
<feature type="binding site" evidence="10">
    <location>
        <position position="386"/>
    </location>
    <ligand>
        <name>meso-2,6-diaminopimelate</name>
        <dbReference type="ChEBI" id="CHEBI:57791"/>
    </ligand>
</feature>
<dbReference type="SUPFAM" id="SSF63418">
    <property type="entry name" value="MurE/MurF N-terminal domain"/>
    <property type="match status" value="1"/>
</dbReference>
<proteinExistence type="inferred from homology"/>
<dbReference type="Gene3D" id="3.40.1390.10">
    <property type="entry name" value="MurE/MurF, N-terminal domain"/>
    <property type="match status" value="1"/>
</dbReference>
<dbReference type="InterPro" id="IPR005761">
    <property type="entry name" value="UDP-N-AcMur-Glu-dNH2Pim_ligase"/>
</dbReference>
<dbReference type="Pfam" id="PF08245">
    <property type="entry name" value="Mur_ligase_M"/>
    <property type="match status" value="1"/>
</dbReference>
<dbReference type="Pfam" id="PF02875">
    <property type="entry name" value="Mur_ligase_C"/>
    <property type="match status" value="1"/>
</dbReference>
<evidence type="ECO:0000313" key="15">
    <source>
        <dbReference type="Proteomes" id="UP000243524"/>
    </source>
</evidence>
<feature type="binding site" evidence="10">
    <location>
        <begin position="111"/>
        <end position="117"/>
    </location>
    <ligand>
        <name>ATP</name>
        <dbReference type="ChEBI" id="CHEBI:30616"/>
    </ligand>
</feature>
<keyword evidence="3 10" id="KW-0963">Cytoplasm</keyword>
<evidence type="ECO:0000259" key="13">
    <source>
        <dbReference type="Pfam" id="PF08245"/>
    </source>
</evidence>
<comment type="catalytic activity">
    <reaction evidence="10">
        <text>UDP-N-acetyl-alpha-D-muramoyl-L-alanyl-D-glutamate + meso-2,6-diaminopimelate + ATP = UDP-N-acetyl-alpha-D-muramoyl-L-alanyl-gamma-D-glutamyl-meso-2,6-diaminopimelate + ADP + phosphate + H(+)</text>
        <dbReference type="Rhea" id="RHEA:23676"/>
        <dbReference type="ChEBI" id="CHEBI:15378"/>
        <dbReference type="ChEBI" id="CHEBI:30616"/>
        <dbReference type="ChEBI" id="CHEBI:43474"/>
        <dbReference type="ChEBI" id="CHEBI:57791"/>
        <dbReference type="ChEBI" id="CHEBI:83900"/>
        <dbReference type="ChEBI" id="CHEBI:83905"/>
        <dbReference type="ChEBI" id="CHEBI:456216"/>
        <dbReference type="EC" id="6.3.2.13"/>
    </reaction>
</comment>
<evidence type="ECO:0000256" key="2">
    <source>
        <dbReference type="ARBA" id="ARBA00005898"/>
    </source>
</evidence>
<dbReference type="InterPro" id="IPR018109">
    <property type="entry name" value="Folylpolyglutamate_synth_CS"/>
</dbReference>
<keyword evidence="15" id="KW-1185">Reference proteome</keyword>
<dbReference type="SUPFAM" id="SSF53623">
    <property type="entry name" value="MurD-like peptide ligases, catalytic domain"/>
    <property type="match status" value="1"/>
</dbReference>
<feature type="short sequence motif" description="Meso-diaminopimelate recognition motif" evidence="10">
    <location>
        <begin position="410"/>
        <end position="413"/>
    </location>
</feature>
<dbReference type="Gene3D" id="3.90.190.20">
    <property type="entry name" value="Mur ligase, C-terminal domain"/>
    <property type="match status" value="1"/>
</dbReference>
<feature type="binding site" evidence="10">
    <location>
        <position position="465"/>
    </location>
    <ligand>
        <name>meso-2,6-diaminopimelate</name>
        <dbReference type="ChEBI" id="CHEBI:57791"/>
    </ligand>
</feature>
<dbReference type="GO" id="GO:0009252">
    <property type="term" value="P:peptidoglycan biosynthetic process"/>
    <property type="evidence" value="ECO:0007669"/>
    <property type="project" value="UniProtKB-UniRule"/>
</dbReference>
<dbReference type="GO" id="GO:0004326">
    <property type="term" value="F:tetrahydrofolylpolyglutamate synthase activity"/>
    <property type="evidence" value="ECO:0007669"/>
    <property type="project" value="InterPro"/>
</dbReference>
<dbReference type="RefSeq" id="WP_101331241.1">
    <property type="nucleotide sequence ID" value="NZ_PJNH01000002.1"/>
</dbReference>
<dbReference type="PROSITE" id="PS01011">
    <property type="entry name" value="FOLYLPOLYGLU_SYNT_1"/>
    <property type="match status" value="1"/>
</dbReference>
<dbReference type="SUPFAM" id="SSF53244">
    <property type="entry name" value="MurD-like peptide ligases, peptide-binding domain"/>
    <property type="match status" value="1"/>
</dbReference>